<organism evidence="1 2">
    <name type="scientific">Streptomyces scopuliridis</name>
    <dbReference type="NCBI Taxonomy" id="452529"/>
    <lineage>
        <taxon>Bacteria</taxon>
        <taxon>Bacillati</taxon>
        <taxon>Actinomycetota</taxon>
        <taxon>Actinomycetes</taxon>
        <taxon>Kitasatosporales</taxon>
        <taxon>Streptomycetaceae</taxon>
        <taxon>Streptomyces</taxon>
    </lineage>
</organism>
<dbReference type="EMBL" id="CP109109">
    <property type="protein sequence ID" value="WSC00117.1"/>
    <property type="molecule type" value="Genomic_DNA"/>
</dbReference>
<sequence>MTINLTDPVGEVSVETAQRDGHMTALAAAEHLISTSPVIPAELETRCRPWATGQLVIILHFFDAPDDVRAFAEHFDLAVGERVVDDSQVFEVEAEGVVSGVQVRAWCRVRPAESVAVSAVAA</sequence>
<protein>
    <submittedName>
        <fullName evidence="1">Uncharacterized protein</fullName>
    </submittedName>
</protein>
<proteinExistence type="predicted"/>
<gene>
    <name evidence="1" type="ORF">OG835_26035</name>
</gene>
<reference evidence="1" key="1">
    <citation type="submission" date="2022-10" db="EMBL/GenBank/DDBJ databases">
        <title>The complete genomes of actinobacterial strains from the NBC collection.</title>
        <authorList>
            <person name="Joergensen T.S."/>
            <person name="Alvarez Arevalo M."/>
            <person name="Sterndorff E.B."/>
            <person name="Faurdal D."/>
            <person name="Vuksanovic O."/>
            <person name="Mourched A.-S."/>
            <person name="Charusanti P."/>
            <person name="Shaw S."/>
            <person name="Blin K."/>
            <person name="Weber T."/>
        </authorList>
    </citation>
    <scope>NUCLEOTIDE SEQUENCE</scope>
    <source>
        <strain evidence="1">NBC 01771</strain>
    </source>
</reference>
<evidence type="ECO:0000313" key="1">
    <source>
        <dbReference type="EMBL" id="WSC00117.1"/>
    </source>
</evidence>
<dbReference type="Proteomes" id="UP001348369">
    <property type="component" value="Chromosome"/>
</dbReference>
<accession>A0ACD4ZQN2</accession>
<keyword evidence="2" id="KW-1185">Reference proteome</keyword>
<evidence type="ECO:0000313" key="2">
    <source>
        <dbReference type="Proteomes" id="UP001348369"/>
    </source>
</evidence>
<name>A0ACD4ZQN2_9ACTN</name>